<feature type="binding site" evidence="1">
    <location>
        <begin position="79"/>
        <end position="81"/>
    </location>
    <ligand>
        <name>substrate</name>
    </ligand>
</feature>
<feature type="binding site" evidence="1">
    <location>
        <position position="166"/>
    </location>
    <ligand>
        <name>substrate</name>
    </ligand>
</feature>
<dbReference type="Gene3D" id="3.40.50.12500">
    <property type="match status" value="1"/>
</dbReference>
<sequence>MRPYRIGQIVPSSNVTMETEVPAIFRARETVAPERFTFHSSRMRMKRVSKRELAAMDADSARCAAELSDADVDVLGYACLVAIMSAGYGYHGESERTLAKVTEDNGAPAPVVTSAGALVSALHLMGAKSIAVVCPYMRPLTETVVNYIRHEGVEVVDYTALEIPDNLDVAAHDPKKLVPIAHALNTDDADAIVLSACVQMPSLASIEIVEQELGKPVLSASIATAHHLMRALDLLAFAPGAGTLLSGAYAGRPTAEDNPGVPDATRTFRPRRHLL</sequence>
<dbReference type="HAMAP" id="MF_00943">
    <property type="entry name" value="Maleate_isomerase"/>
    <property type="match status" value="1"/>
</dbReference>
<comment type="function">
    <text evidence="1">Catalyzes cis-trans isomerization of the C2-C3 double bond in maleate to yield fumarate.</text>
</comment>
<dbReference type="InterPro" id="IPR053714">
    <property type="entry name" value="Iso_Racemase_Enz_sf"/>
</dbReference>
<feature type="binding site" evidence="1">
    <location>
        <position position="14"/>
    </location>
    <ligand>
        <name>substrate</name>
    </ligand>
</feature>
<name>A0ABP8CD60_9ACTN</name>
<evidence type="ECO:0000256" key="1">
    <source>
        <dbReference type="HAMAP-Rule" id="MF_00943"/>
    </source>
</evidence>
<gene>
    <name evidence="1" type="primary">maiA</name>
    <name evidence="2" type="ORF">GCM10022254_51380</name>
</gene>
<dbReference type="Pfam" id="PF17645">
    <property type="entry name" value="Amdase"/>
    <property type="match status" value="1"/>
</dbReference>
<reference evidence="3" key="1">
    <citation type="journal article" date="2019" name="Int. J. Syst. Evol. Microbiol.">
        <title>The Global Catalogue of Microorganisms (GCM) 10K type strain sequencing project: providing services to taxonomists for standard genome sequencing and annotation.</title>
        <authorList>
            <consortium name="The Broad Institute Genomics Platform"/>
            <consortium name="The Broad Institute Genome Sequencing Center for Infectious Disease"/>
            <person name="Wu L."/>
            <person name="Ma J."/>
        </authorList>
    </citation>
    <scope>NUCLEOTIDE SEQUENCE [LARGE SCALE GENOMIC DNA]</scope>
    <source>
        <strain evidence="3">JCM 17440</strain>
    </source>
</reference>
<evidence type="ECO:0000313" key="2">
    <source>
        <dbReference type="EMBL" id="GAA4237853.1"/>
    </source>
</evidence>
<feature type="active site" description="Proton donor" evidence="1">
    <location>
        <position position="197"/>
    </location>
</feature>
<comment type="subunit">
    <text evidence="1">Homodimer.</text>
</comment>
<dbReference type="EC" id="5.2.1.1" evidence="1"/>
<dbReference type="EMBL" id="BAABAS010000019">
    <property type="protein sequence ID" value="GAA4237853.1"/>
    <property type="molecule type" value="Genomic_DNA"/>
</dbReference>
<comment type="miscellaneous">
    <text evidence="1">Reaction is initiated by nucleophilic attack of cysteine at the double bond, yielding a covalent succinylcysteine-like intermediate.</text>
</comment>
<protein>
    <recommendedName>
        <fullName evidence="1">Maleate isomerase</fullName>
        <ecNumber evidence="1">5.2.1.1</ecNumber>
    </recommendedName>
    <alternativeName>
        <fullName evidence="1">Maleate cis-trans isomerase</fullName>
    </alternativeName>
</protein>
<evidence type="ECO:0000313" key="3">
    <source>
        <dbReference type="Proteomes" id="UP001501710"/>
    </source>
</evidence>
<accession>A0ABP8CD60</accession>
<dbReference type="PIRSF" id="PIRSF015736">
    <property type="entry name" value="MI"/>
    <property type="match status" value="1"/>
</dbReference>
<comment type="catalytic activity">
    <reaction evidence="1">
        <text>maleate = fumarate</text>
        <dbReference type="Rhea" id="RHEA:13169"/>
        <dbReference type="ChEBI" id="CHEBI:29806"/>
        <dbReference type="ChEBI" id="CHEBI:30780"/>
        <dbReference type="EC" id="5.2.1.1"/>
    </reaction>
</comment>
<feature type="modified residue" description="S-(2-succinyl)cysteine" evidence="1">
    <location>
        <position position="79"/>
    </location>
</feature>
<dbReference type="RefSeq" id="WP_425548980.1">
    <property type="nucleotide sequence ID" value="NZ_BAABAS010000019.1"/>
</dbReference>
<dbReference type="Proteomes" id="UP001501710">
    <property type="component" value="Unassembled WGS sequence"/>
</dbReference>
<feature type="binding site" evidence="1">
    <location>
        <begin position="198"/>
        <end position="199"/>
    </location>
    <ligand>
        <name>substrate</name>
    </ligand>
</feature>
<dbReference type="InterPro" id="IPR028615">
    <property type="entry name" value="Maleate_isomerase"/>
</dbReference>
<dbReference type="InterPro" id="IPR026286">
    <property type="entry name" value="MaiA/AMDase"/>
</dbReference>
<comment type="caution">
    <text evidence="2">The sequence shown here is derived from an EMBL/GenBank/DDBJ whole genome shotgun (WGS) entry which is preliminary data.</text>
</comment>
<dbReference type="GO" id="GO:0016853">
    <property type="term" value="F:isomerase activity"/>
    <property type="evidence" value="ECO:0007669"/>
    <property type="project" value="UniProtKB-KW"/>
</dbReference>
<feature type="binding site" evidence="1">
    <location>
        <position position="136"/>
    </location>
    <ligand>
        <name>substrate</name>
    </ligand>
</feature>
<keyword evidence="3" id="KW-1185">Reference proteome</keyword>
<keyword evidence="1 2" id="KW-0413">Isomerase</keyword>
<dbReference type="PANTHER" id="PTHR40267:SF1">
    <property type="entry name" value="BLR3294 PROTEIN"/>
    <property type="match status" value="1"/>
</dbReference>
<proteinExistence type="inferred from homology"/>
<dbReference type="PANTHER" id="PTHR40267">
    <property type="entry name" value="BLR3294 PROTEIN"/>
    <property type="match status" value="1"/>
</dbReference>
<comment type="similarity">
    <text evidence="1">Belongs to the maleate isomerase family.</text>
</comment>
<feature type="active site" description="Nucleophile" evidence="1">
    <location>
        <position position="79"/>
    </location>
</feature>
<organism evidence="2 3">
    <name type="scientific">Actinomadura meridiana</name>
    <dbReference type="NCBI Taxonomy" id="559626"/>
    <lineage>
        <taxon>Bacteria</taxon>
        <taxon>Bacillati</taxon>
        <taxon>Actinomycetota</taxon>
        <taxon>Actinomycetes</taxon>
        <taxon>Streptosporangiales</taxon>
        <taxon>Thermomonosporaceae</taxon>
        <taxon>Actinomadura</taxon>
    </lineage>
</organism>